<dbReference type="Gene3D" id="3.40.50.150">
    <property type="entry name" value="Vaccinia Virus protein VP39"/>
    <property type="match status" value="1"/>
</dbReference>
<dbReference type="Proteomes" id="UP001212411">
    <property type="component" value="Chromosome 3"/>
</dbReference>
<comment type="subcellular location">
    <subcellularLocation>
        <location evidence="2">Cytoplasm</location>
    </subcellularLocation>
    <subcellularLocation>
        <location evidence="1">Nucleus</location>
    </subcellularLocation>
</comment>
<evidence type="ECO:0000256" key="5">
    <source>
        <dbReference type="ARBA" id="ARBA00022603"/>
    </source>
</evidence>
<sequence>MKRAAQFAEAVIHNKVLVFSKDWGIQEILKKSVRMQAEGFTFGFYDEPKPQQQQETQNKDPAPVPIESVSLGRILKYIPSKLSYARVHGLPNKVVQRELWDVKIQLMESDSLESTPSELKLLDSANDLVPKVYEGGFKTWECSIDLCHEIKKINILDRNLSRILELGCGSALPILSCFQELYQRREPSTLVFQDYNIDVLRYITLPNLLLNWYFNTQEHDSSQEHGTINVTENLLQEFSDDFARNSITCEFLSGPWGSEMQNMIQQSYGSHYFSLILASETIYSIPSLEPFIYMLLENTRNIALIAGKDLYFGVGGSILEFYLRLQKVVSSEDSLRTVKSSFSNVGRSLVYWERSFIAESSTESSSVKK</sequence>
<evidence type="ECO:0000256" key="8">
    <source>
        <dbReference type="ARBA" id="ARBA00023242"/>
    </source>
</evidence>
<dbReference type="GO" id="GO:0018064">
    <property type="term" value="F:protein-L-histidine N-tele-methyltransferase activity"/>
    <property type="evidence" value="ECO:0007669"/>
    <property type="project" value="UniProtKB-EC"/>
</dbReference>
<evidence type="ECO:0000256" key="4">
    <source>
        <dbReference type="ARBA" id="ARBA00022490"/>
    </source>
</evidence>
<keyword evidence="7" id="KW-0949">S-adenosyl-L-methionine</keyword>
<evidence type="ECO:0000256" key="7">
    <source>
        <dbReference type="ARBA" id="ARBA00022691"/>
    </source>
</evidence>
<gene>
    <name evidence="10" type="primary">hpm1</name>
    <name evidence="10" type="ORF">SOMG_04593</name>
</gene>
<organism evidence="10 11">
    <name type="scientific">Schizosaccharomyces osmophilus</name>
    <dbReference type="NCBI Taxonomy" id="2545709"/>
    <lineage>
        <taxon>Eukaryota</taxon>
        <taxon>Fungi</taxon>
        <taxon>Dikarya</taxon>
        <taxon>Ascomycota</taxon>
        <taxon>Taphrinomycotina</taxon>
        <taxon>Schizosaccharomycetes</taxon>
        <taxon>Schizosaccharomycetales</taxon>
        <taxon>Schizosaccharomycetaceae</taxon>
        <taxon>Schizosaccharomyces</taxon>
    </lineage>
</organism>
<dbReference type="GO" id="GO:0005737">
    <property type="term" value="C:cytoplasm"/>
    <property type="evidence" value="ECO:0007669"/>
    <property type="project" value="UniProtKB-SubCell"/>
</dbReference>
<dbReference type="GeneID" id="80878064"/>
<dbReference type="PANTHER" id="PTHR14614">
    <property type="entry name" value="HEPATOCELLULAR CARCINOMA-ASSOCIATED ANTIGEN"/>
    <property type="match status" value="1"/>
</dbReference>
<dbReference type="InterPro" id="IPR019410">
    <property type="entry name" value="Methyltransf_16"/>
</dbReference>
<dbReference type="GO" id="GO:0032259">
    <property type="term" value="P:methylation"/>
    <property type="evidence" value="ECO:0007669"/>
    <property type="project" value="UniProtKB-KW"/>
</dbReference>
<dbReference type="InterPro" id="IPR029063">
    <property type="entry name" value="SAM-dependent_MTases_sf"/>
</dbReference>
<dbReference type="GO" id="GO:0005634">
    <property type="term" value="C:nucleus"/>
    <property type="evidence" value="ECO:0007669"/>
    <property type="project" value="UniProtKB-SubCell"/>
</dbReference>
<dbReference type="AlphaFoldDB" id="A0AAE9WI00"/>
<evidence type="ECO:0000313" key="10">
    <source>
        <dbReference type="EMBL" id="WBW75237.1"/>
    </source>
</evidence>
<keyword evidence="8" id="KW-0539">Nucleus</keyword>
<keyword evidence="5" id="KW-0489">Methyltransferase</keyword>
<evidence type="ECO:0000313" key="11">
    <source>
        <dbReference type="Proteomes" id="UP001212411"/>
    </source>
</evidence>
<dbReference type="PANTHER" id="PTHR14614:SF39">
    <property type="entry name" value="HISTIDINE PROTEIN METHYLTRANSFERASE 1 HOMOLOG"/>
    <property type="match status" value="1"/>
</dbReference>
<keyword evidence="4" id="KW-0963">Cytoplasm</keyword>
<proteinExistence type="inferred from homology"/>
<evidence type="ECO:0000256" key="2">
    <source>
        <dbReference type="ARBA" id="ARBA00004496"/>
    </source>
</evidence>
<keyword evidence="6" id="KW-0808">Transferase</keyword>
<dbReference type="EC" id="2.1.1.85" evidence="3"/>
<evidence type="ECO:0000256" key="1">
    <source>
        <dbReference type="ARBA" id="ARBA00004123"/>
    </source>
</evidence>
<evidence type="ECO:0000256" key="9">
    <source>
        <dbReference type="ARBA" id="ARBA00038126"/>
    </source>
</evidence>
<evidence type="ECO:0000256" key="3">
    <source>
        <dbReference type="ARBA" id="ARBA00012533"/>
    </source>
</evidence>
<dbReference type="KEGG" id="som:SOMG_04593"/>
<accession>A0AAE9WI00</accession>
<comment type="similarity">
    <text evidence="9">Belongs to the methyltransferase superfamily. METTL18 family.</text>
</comment>
<protein>
    <recommendedName>
        <fullName evidence="3">protein-histidine N-methyltransferase</fullName>
        <ecNumber evidence="3">2.1.1.85</ecNumber>
    </recommendedName>
</protein>
<dbReference type="RefSeq" id="XP_056039480.1">
    <property type="nucleotide sequence ID" value="XM_056183375.1"/>
</dbReference>
<reference evidence="10 11" key="1">
    <citation type="journal article" date="2023" name="G3 (Bethesda)">
        <title>A high-quality reference genome for the fission yeast Schizosaccharomyces osmophilus.</title>
        <authorList>
            <person name="Jia G.S."/>
            <person name="Zhang W.C."/>
            <person name="Liang Y."/>
            <person name="Liu X.H."/>
            <person name="Rhind N."/>
            <person name="Pidoux A."/>
            <person name="Brysch-Herzberg M."/>
            <person name="Du L.L."/>
        </authorList>
    </citation>
    <scope>NUCLEOTIDE SEQUENCE [LARGE SCALE GENOMIC DNA]</scope>
    <source>
        <strain evidence="10 11">CBS 15793</strain>
    </source>
</reference>
<evidence type="ECO:0000256" key="6">
    <source>
        <dbReference type="ARBA" id="ARBA00022679"/>
    </source>
</evidence>
<dbReference type="EMBL" id="CP115613">
    <property type="protein sequence ID" value="WBW75237.1"/>
    <property type="molecule type" value="Genomic_DNA"/>
</dbReference>
<name>A0AAE9WI00_9SCHI</name>
<keyword evidence="11" id="KW-1185">Reference proteome</keyword>